<protein>
    <submittedName>
        <fullName evidence="1">Uncharacterized protein</fullName>
    </submittedName>
</protein>
<comment type="caution">
    <text evidence="1">The sequence shown here is derived from an EMBL/GenBank/DDBJ whole genome shotgun (WGS) entry which is preliminary data.</text>
</comment>
<gene>
    <name evidence="1" type="ORF">L6164_016226</name>
</gene>
<reference evidence="1 2" key="1">
    <citation type="journal article" date="2022" name="DNA Res.">
        <title>Chromosomal-level genome assembly of the orchid tree Bauhinia variegata (Leguminosae; Cercidoideae) supports the allotetraploid origin hypothesis of Bauhinia.</title>
        <authorList>
            <person name="Zhong Y."/>
            <person name="Chen Y."/>
            <person name="Zheng D."/>
            <person name="Pang J."/>
            <person name="Liu Y."/>
            <person name="Luo S."/>
            <person name="Meng S."/>
            <person name="Qian L."/>
            <person name="Wei D."/>
            <person name="Dai S."/>
            <person name="Zhou R."/>
        </authorList>
    </citation>
    <scope>NUCLEOTIDE SEQUENCE [LARGE SCALE GENOMIC DNA]</scope>
    <source>
        <strain evidence="1">BV-YZ2020</strain>
    </source>
</reference>
<keyword evidence="2" id="KW-1185">Reference proteome</keyword>
<organism evidence="1 2">
    <name type="scientific">Bauhinia variegata</name>
    <name type="common">Purple orchid tree</name>
    <name type="synonym">Phanera variegata</name>
    <dbReference type="NCBI Taxonomy" id="167791"/>
    <lineage>
        <taxon>Eukaryota</taxon>
        <taxon>Viridiplantae</taxon>
        <taxon>Streptophyta</taxon>
        <taxon>Embryophyta</taxon>
        <taxon>Tracheophyta</taxon>
        <taxon>Spermatophyta</taxon>
        <taxon>Magnoliopsida</taxon>
        <taxon>eudicotyledons</taxon>
        <taxon>Gunneridae</taxon>
        <taxon>Pentapetalae</taxon>
        <taxon>rosids</taxon>
        <taxon>fabids</taxon>
        <taxon>Fabales</taxon>
        <taxon>Fabaceae</taxon>
        <taxon>Cercidoideae</taxon>
        <taxon>Cercideae</taxon>
        <taxon>Bauhiniinae</taxon>
        <taxon>Bauhinia</taxon>
    </lineage>
</organism>
<evidence type="ECO:0000313" key="1">
    <source>
        <dbReference type="EMBL" id="KAI4337857.1"/>
    </source>
</evidence>
<proteinExistence type="predicted"/>
<evidence type="ECO:0000313" key="2">
    <source>
        <dbReference type="Proteomes" id="UP000828941"/>
    </source>
</evidence>
<accession>A0ACB9NN00</accession>
<dbReference type="Proteomes" id="UP000828941">
    <property type="component" value="Chromosome 6"/>
</dbReference>
<name>A0ACB9NN00_BAUVA</name>
<dbReference type="EMBL" id="CM039431">
    <property type="protein sequence ID" value="KAI4337857.1"/>
    <property type="molecule type" value="Genomic_DNA"/>
</dbReference>
<sequence>MLKTKAFKGANVFMSRNLVPPEVFDALHDALKENGAEIFLCCDPSRNGPHDYHVISSIQHEKFKDLRAKGCNLIGPQCLLSCAKEHRALPKQGFTCCRAMDGVKVLASGFEMDEKVKIGELVTAMGGVLHTKASLDVSFVIVKNVLAAKYKWALHILKKPIVTINWLYQCWTEHRVVPQESYRVPPFSGLTICVTKIPADERIQIEKLILQNGGKYSGELTKKCTHLIFPEGDKYKVAKRWGHIHIVTRKWFDQSVARRACLNEESYPVQDGSVLSHKITRDSLSTQYGQEKDIRKLQSAASTGATDSDIPVVSCAKFSDGDLEATQSQNMSSAFSVPSFFVKEGDAEGPPVQSCNEPNLDGAVANDSESDNNDLYLSECRILLVGFEASEMRKLVNMVRKGGGSRYMVFNDKLTHIVIGTLSETEKKDVRSLAALGVIYVVKTTWLEDCDREKKEVPVLKRHVANDLLLPKDTAGFAKGAITSVLSINQGKSTTIHQNLQTNQVMGTIEPGVVMSSSLEKNKEMKMDIGVNDHLSLKATGRSTQKDQHPVSNKMKGQQMVQLDLSVQNVRSSTVFRGKIFCFSNSFPEERRAEIVQWISQGGGDVVNGYTKQNVHYIVECHGVTPKCTDAQRSTCVSSHWIRSCLEDGSLHDVASHILYSPLPCQVPFPGFESFRFCVSQYEEKDRILLRNLCFVLGAKFVEKLTKKVTHLLCKFSNGPKYEAACKWGIQSVTSEWIFECVKQNGIVAVDPFLPKEVTAQDQEAGLCTVSQFPTQAVRMISADSSSQFPSQSQNLTNTANHSVGSGVDNYGDNTKISSVYRKKARLLEEPVLYDKVSSKVDPNFPINDRNSTGDHMLEDKREVSYAVPDVAAAIEDLLEHTRKMNDQKSPGRTGCKESIFSSDCSVLGEDHSNPHTVIGLSKHWLNRSSRKDDSDEPSKDRSAGIYDGFSETQTESQVVGYEEDLSGRQMLIDRVRTRGSLT</sequence>